<keyword evidence="3" id="KW-1185">Reference proteome</keyword>
<evidence type="ECO:0000313" key="3">
    <source>
        <dbReference type="Proteomes" id="UP000465220"/>
    </source>
</evidence>
<sequence length="135" mass="12974">MSTAVQGFNANMHASIAASGSGGRRPDRGNGGLRPPDRGLGKVTKKTKKLPSGYLLPPSGRAAAAPSYKLEAMSHGTSAGRAAAAGGAGAAGTLGARPSGAAPPAAVSPRSAPPALSRVANAASSTGSSRGSVML</sequence>
<reference evidence="2 3" key="1">
    <citation type="submission" date="2020-01" db="EMBL/GenBank/DDBJ databases">
        <title>Draft genome sequence of Aspergillus lentulus IFM 60648.</title>
        <authorList>
            <person name="Takahashi H."/>
            <person name="Yaguchi T."/>
        </authorList>
    </citation>
    <scope>NUCLEOTIDE SEQUENCE [LARGE SCALE GENOMIC DNA]</scope>
    <source>
        <strain evidence="2 3">IFM 60648</strain>
    </source>
</reference>
<feature type="region of interest" description="Disordered" evidence="1">
    <location>
        <begin position="15"/>
        <end position="61"/>
    </location>
</feature>
<evidence type="ECO:0000256" key="1">
    <source>
        <dbReference type="SAM" id="MobiDB-lite"/>
    </source>
</evidence>
<dbReference type="EMBL" id="BLKI01000043">
    <property type="protein sequence ID" value="GFF84062.1"/>
    <property type="molecule type" value="Genomic_DNA"/>
</dbReference>
<proteinExistence type="predicted"/>
<protein>
    <submittedName>
        <fullName evidence="2">Uncharacterized protein</fullName>
    </submittedName>
</protein>
<feature type="compositionally biased region" description="Low complexity" evidence="1">
    <location>
        <begin position="76"/>
        <end position="85"/>
    </location>
</feature>
<feature type="compositionally biased region" description="Polar residues" evidence="1">
    <location>
        <begin position="122"/>
        <end position="135"/>
    </location>
</feature>
<evidence type="ECO:0000313" key="2">
    <source>
        <dbReference type="EMBL" id="GFF84062.1"/>
    </source>
</evidence>
<name>A0ABQ1ALG2_ASPLE</name>
<feature type="region of interest" description="Disordered" evidence="1">
    <location>
        <begin position="73"/>
        <end position="135"/>
    </location>
</feature>
<feature type="compositionally biased region" description="Low complexity" evidence="1">
    <location>
        <begin position="93"/>
        <end position="120"/>
    </location>
</feature>
<accession>A0ABQ1ALG2</accession>
<comment type="caution">
    <text evidence="2">The sequence shown here is derived from an EMBL/GenBank/DDBJ whole genome shotgun (WGS) entry which is preliminary data.</text>
</comment>
<dbReference type="Proteomes" id="UP000465220">
    <property type="component" value="Unassembled WGS sequence"/>
</dbReference>
<organism evidence="2 3">
    <name type="scientific">Aspergillus lentulus</name>
    <dbReference type="NCBI Taxonomy" id="293939"/>
    <lineage>
        <taxon>Eukaryota</taxon>
        <taxon>Fungi</taxon>
        <taxon>Dikarya</taxon>
        <taxon>Ascomycota</taxon>
        <taxon>Pezizomycotina</taxon>
        <taxon>Eurotiomycetes</taxon>
        <taxon>Eurotiomycetidae</taxon>
        <taxon>Eurotiales</taxon>
        <taxon>Aspergillaceae</taxon>
        <taxon>Aspergillus</taxon>
        <taxon>Aspergillus subgen. Fumigati</taxon>
    </lineage>
</organism>
<gene>
    <name evidence="2" type="ORF">IFM60648_06904</name>
</gene>